<feature type="region of interest" description="Disordered" evidence="5">
    <location>
        <begin position="1012"/>
        <end position="1031"/>
    </location>
</feature>
<gene>
    <name evidence="7" type="ORF">ZOSMA_157G00090</name>
</gene>
<keyword evidence="3" id="KW-0507">mRNA processing</keyword>
<dbReference type="Pfam" id="PF05182">
    <property type="entry name" value="Fip1"/>
    <property type="match status" value="1"/>
</dbReference>
<feature type="compositionally biased region" description="Basic and acidic residues" evidence="5">
    <location>
        <begin position="887"/>
        <end position="899"/>
    </location>
</feature>
<proteinExistence type="inferred from homology"/>
<dbReference type="InterPro" id="IPR044976">
    <property type="entry name" value="FIPS5/FIPS3-like"/>
</dbReference>
<feature type="region of interest" description="Disordered" evidence="5">
    <location>
        <begin position="826"/>
        <end position="899"/>
    </location>
</feature>
<name>A0A0K9PV59_ZOSMR</name>
<evidence type="ECO:0000313" key="7">
    <source>
        <dbReference type="EMBL" id="KMZ72933.1"/>
    </source>
</evidence>
<feature type="compositionally biased region" description="Low complexity" evidence="5">
    <location>
        <begin position="660"/>
        <end position="673"/>
    </location>
</feature>
<feature type="region of interest" description="Disordered" evidence="5">
    <location>
        <begin position="655"/>
        <end position="740"/>
    </location>
</feature>
<dbReference type="Proteomes" id="UP000036987">
    <property type="component" value="Unassembled WGS sequence"/>
</dbReference>
<feature type="domain" description="Pre-mRNA polyadenylation factor Fip1" evidence="6">
    <location>
        <begin position="363"/>
        <end position="405"/>
    </location>
</feature>
<evidence type="ECO:0000256" key="2">
    <source>
        <dbReference type="ARBA" id="ARBA00007459"/>
    </source>
</evidence>
<dbReference type="InterPro" id="IPR007854">
    <property type="entry name" value="Fip1_dom"/>
</dbReference>
<dbReference type="OMA" id="TGHHDIS"/>
<feature type="region of interest" description="Disordered" evidence="5">
    <location>
        <begin position="1058"/>
        <end position="1177"/>
    </location>
</feature>
<dbReference type="PANTHER" id="PTHR36884:SF1">
    <property type="entry name" value="FIP1[V]-LIKE PROTEIN"/>
    <property type="match status" value="1"/>
</dbReference>
<sequence length="1344" mass="152000">MAMEDDDDEFGDLYSDVLRPVAPSNDHQVLISPIGGSTPRNRIPNEEDSPGGIIPSVVMTGNSVPSIRTEAAQIEAHLDLQAEEANFKESQDDRVLDRDLNSRGLDLLTKSSFGGVEEDGSDERAVDTSVTVKEQKSEDANPLSSGVPLKFDVDDEIGDFDEDPVIPGLSVEPLPLETSHGMDSGDVEVSRAEDWDSDSGDDLQIVLNEDHRSSHTVDGVGGDDDLGFVPGEEQLHDHHQSMDSQEWGEEAMQPVVDGEKKEMTDVVKVNTGAGVNMAGRGGFNIHGFHPHHHSQFKYVRPDVASGPGVPAGQIRPFSIGNNAGRGRGVQRGFHPGYGTPIWGNNTPARGLEFTLPSHKTIFDVDIDSFDEKPWRCEGVDITDFFNFEMDEDKWKNYFKQLEQLRLESTMKSKIHVYESGRSEKDYDPDLPPELAAASLQDISPENSHVRKIDGGQIDLLGQGGGTNWMRPQLPTGRTIQVETGTVERFPTIDTRQTRPRDSDDAIIEIVLQGSFDDSEKPGNEDIGDGHVKGYTDSDNIELVDSKSHVRSAQMQDGKCEFVAKKSSSAQEIVLEGDGILPCPPELPISYSKMRRLSPQDGSYDRNFAGRQISGISNSKYDTGDECTDDVFSSQSIQINQKEIAVLRQDSSSIEAKNTLETSSSIPNESSIPNRENEPAGSRLALSDSTEKRKELLSDSHNSSDTPEDSSSSYPLNKQKINPQVDPSANLDGSDNSRTMHAVDNIRSKLVSGNDYEKQDRENEILEGAGTKLSADLRKDYNSNKHSFPQKDNRVHDLAPRHEMDRGRITRKGKEVLHQQYQHYHRQIDSGSTYHAHDIDNHDKNKERGANVESWHKRDGENQTRRIKDGDFQINSGEIGSRHRNKLRVGERKGGGEDLSLRKQSEEVYWRNRHDREGGLKQRDENLIIRRENLDDLHGSRRKDEDPHRRAKVGKEILHGHRAWEDVSQNKKERSDGLDNRRKDNLLRARDKSGDQHFSGHRDEIRWHREREDKLRSKQTHENTRGHRERDEGESVVWDGNLLERKLHDDHRWVKDGAKGFNSDKESMLRRKRNEPLKRGGRNEIQPRHKGFQETHAHESQFSSEIKGYRNGRPINHGNLPFDRQDINREKHRSNTRRSNEPEVKHNSVLPSKRKHEDNGSHQSEKIKRNIQSDENMKIAHGKESVVSKDNYHAVQKQEEKIASDDEGQQESRRGRSKLERWTSNKERDFCSTSNHTMLSSSRCMEVNDNIDMAKSGEVMKAEITTDSKDPSVLPSSNKEESHRHLETVAKLKKRSERFKLPMPVEDPIIGKKSENEVSVIQSESLADIDIKQERPTRKRRWGNN</sequence>
<reference evidence="8" key="1">
    <citation type="journal article" date="2016" name="Nature">
        <title>The genome of the seagrass Zostera marina reveals angiosperm adaptation to the sea.</title>
        <authorList>
            <person name="Olsen J.L."/>
            <person name="Rouze P."/>
            <person name="Verhelst B."/>
            <person name="Lin Y.-C."/>
            <person name="Bayer T."/>
            <person name="Collen J."/>
            <person name="Dattolo E."/>
            <person name="De Paoli E."/>
            <person name="Dittami S."/>
            <person name="Maumus F."/>
            <person name="Michel G."/>
            <person name="Kersting A."/>
            <person name="Lauritano C."/>
            <person name="Lohaus R."/>
            <person name="Toepel M."/>
            <person name="Tonon T."/>
            <person name="Vanneste K."/>
            <person name="Amirebrahimi M."/>
            <person name="Brakel J."/>
            <person name="Bostroem C."/>
            <person name="Chovatia M."/>
            <person name="Grimwood J."/>
            <person name="Jenkins J.W."/>
            <person name="Jueterbock A."/>
            <person name="Mraz A."/>
            <person name="Stam W.T."/>
            <person name="Tice H."/>
            <person name="Bornberg-Bauer E."/>
            <person name="Green P.J."/>
            <person name="Pearson G.A."/>
            <person name="Procaccini G."/>
            <person name="Duarte C.M."/>
            <person name="Schmutz J."/>
            <person name="Reusch T.B.H."/>
            <person name="Van de Peer Y."/>
        </authorList>
    </citation>
    <scope>NUCLEOTIDE SEQUENCE [LARGE SCALE GENOMIC DNA]</scope>
    <source>
        <strain evidence="8">cv. Finnish</strain>
    </source>
</reference>
<comment type="similarity">
    <text evidence="2">Belongs to the FIP1 family.</text>
</comment>
<dbReference type="GO" id="GO:0006396">
    <property type="term" value="P:RNA processing"/>
    <property type="evidence" value="ECO:0000318"/>
    <property type="project" value="GO_Central"/>
</dbReference>
<feature type="compositionally biased region" description="Basic and acidic residues" evidence="5">
    <location>
        <begin position="1154"/>
        <end position="1177"/>
    </location>
</feature>
<organism evidence="7 8">
    <name type="scientific">Zostera marina</name>
    <name type="common">Eelgrass</name>
    <dbReference type="NCBI Taxonomy" id="29655"/>
    <lineage>
        <taxon>Eukaryota</taxon>
        <taxon>Viridiplantae</taxon>
        <taxon>Streptophyta</taxon>
        <taxon>Embryophyta</taxon>
        <taxon>Tracheophyta</taxon>
        <taxon>Spermatophyta</taxon>
        <taxon>Magnoliopsida</taxon>
        <taxon>Liliopsida</taxon>
        <taxon>Zosteraceae</taxon>
        <taxon>Zostera</taxon>
    </lineage>
</organism>
<evidence type="ECO:0000259" key="6">
    <source>
        <dbReference type="Pfam" id="PF05182"/>
    </source>
</evidence>
<dbReference type="GO" id="GO:0006397">
    <property type="term" value="P:mRNA processing"/>
    <property type="evidence" value="ECO:0007669"/>
    <property type="project" value="UniProtKB-KW"/>
</dbReference>
<feature type="region of interest" description="Disordered" evidence="5">
    <location>
        <begin position="937"/>
        <end position="1003"/>
    </location>
</feature>
<dbReference type="OrthoDB" id="1917198at2759"/>
<comment type="subcellular location">
    <subcellularLocation>
        <location evidence="1">Nucleus</location>
    </subcellularLocation>
</comment>
<feature type="region of interest" description="Disordered" evidence="5">
    <location>
        <begin position="1198"/>
        <end position="1223"/>
    </location>
</feature>
<feature type="compositionally biased region" description="Low complexity" evidence="5">
    <location>
        <begin position="699"/>
        <end position="712"/>
    </location>
</feature>
<feature type="region of interest" description="Disordered" evidence="5">
    <location>
        <begin position="27"/>
        <end position="56"/>
    </location>
</feature>
<keyword evidence="4" id="KW-0539">Nucleus</keyword>
<evidence type="ECO:0000313" key="8">
    <source>
        <dbReference type="Proteomes" id="UP000036987"/>
    </source>
</evidence>
<feature type="compositionally biased region" description="Basic and acidic residues" evidence="5">
    <location>
        <begin position="834"/>
        <end position="870"/>
    </location>
</feature>
<evidence type="ECO:0000256" key="3">
    <source>
        <dbReference type="ARBA" id="ARBA00022664"/>
    </source>
</evidence>
<dbReference type="PANTHER" id="PTHR36884">
    <property type="entry name" value="FIP1[III]-LIKE PROTEIN"/>
    <property type="match status" value="1"/>
</dbReference>
<dbReference type="GO" id="GO:0003723">
    <property type="term" value="F:RNA binding"/>
    <property type="evidence" value="ECO:0000318"/>
    <property type="project" value="GO_Central"/>
</dbReference>
<evidence type="ECO:0000256" key="4">
    <source>
        <dbReference type="ARBA" id="ARBA00023242"/>
    </source>
</evidence>
<feature type="region of interest" description="Disordered" evidence="5">
    <location>
        <begin position="111"/>
        <end position="148"/>
    </location>
</feature>
<protein>
    <recommendedName>
        <fullName evidence="6">Pre-mRNA polyadenylation factor Fip1 domain-containing protein</fullName>
    </recommendedName>
</protein>
<feature type="compositionally biased region" description="Basic and acidic residues" evidence="5">
    <location>
        <begin position="1058"/>
        <end position="1098"/>
    </location>
</feature>
<evidence type="ECO:0000256" key="1">
    <source>
        <dbReference type="ARBA" id="ARBA00004123"/>
    </source>
</evidence>
<accession>A0A0K9PV59</accession>
<dbReference type="STRING" id="29655.A0A0K9PV59"/>
<feature type="compositionally biased region" description="Basic and acidic residues" evidence="5">
    <location>
        <begin position="688"/>
        <end position="697"/>
    </location>
</feature>
<comment type="caution">
    <text evidence="7">The sequence shown here is derived from an EMBL/GenBank/DDBJ whole genome shotgun (WGS) entry which is preliminary data.</text>
</comment>
<keyword evidence="8" id="KW-1185">Reference proteome</keyword>
<feature type="region of interest" description="Disordered" evidence="5">
    <location>
        <begin position="1264"/>
        <end position="1284"/>
    </location>
</feature>
<dbReference type="GO" id="GO:0016607">
    <property type="term" value="C:nuclear speck"/>
    <property type="evidence" value="ECO:0000318"/>
    <property type="project" value="GO_Central"/>
</dbReference>
<feature type="compositionally biased region" description="Polar residues" evidence="5">
    <location>
        <begin position="713"/>
        <end position="738"/>
    </location>
</feature>
<dbReference type="EMBL" id="LFYR01000612">
    <property type="protein sequence ID" value="KMZ72933.1"/>
    <property type="molecule type" value="Genomic_DNA"/>
</dbReference>
<evidence type="ECO:0000256" key="5">
    <source>
        <dbReference type="SAM" id="MobiDB-lite"/>
    </source>
</evidence>